<keyword evidence="2" id="KW-1185">Reference proteome</keyword>
<protein>
    <submittedName>
        <fullName evidence="1">Uncharacterized protein</fullName>
    </submittedName>
</protein>
<proteinExistence type="predicted"/>
<reference evidence="1 2" key="1">
    <citation type="journal article" date="2016" name="Mol. Biol. Evol.">
        <title>Comparative Genomics of Early-Diverging Mushroom-Forming Fungi Provides Insights into the Origins of Lignocellulose Decay Capabilities.</title>
        <authorList>
            <person name="Nagy L.G."/>
            <person name="Riley R."/>
            <person name="Tritt A."/>
            <person name="Adam C."/>
            <person name="Daum C."/>
            <person name="Floudas D."/>
            <person name="Sun H."/>
            <person name="Yadav J.S."/>
            <person name="Pangilinan J."/>
            <person name="Larsson K.H."/>
            <person name="Matsuura K."/>
            <person name="Barry K."/>
            <person name="Labutti K."/>
            <person name="Kuo R."/>
            <person name="Ohm R.A."/>
            <person name="Bhattacharya S.S."/>
            <person name="Shirouzu T."/>
            <person name="Yoshinaga Y."/>
            <person name="Martin F.M."/>
            <person name="Grigoriev I.V."/>
            <person name="Hibbett D.S."/>
        </authorList>
    </citation>
    <scope>NUCLEOTIDE SEQUENCE [LARGE SCALE GENOMIC DNA]</scope>
    <source>
        <strain evidence="1 2">HHB10207 ss-3</strain>
    </source>
</reference>
<accession>A0A165YCM7</accession>
<organism evidence="1 2">
    <name type="scientific">Sistotremastrum suecicum HHB10207 ss-3</name>
    <dbReference type="NCBI Taxonomy" id="1314776"/>
    <lineage>
        <taxon>Eukaryota</taxon>
        <taxon>Fungi</taxon>
        <taxon>Dikarya</taxon>
        <taxon>Basidiomycota</taxon>
        <taxon>Agaricomycotina</taxon>
        <taxon>Agaricomycetes</taxon>
        <taxon>Sistotremastrales</taxon>
        <taxon>Sistotremastraceae</taxon>
        <taxon>Sistotremastrum</taxon>
    </lineage>
</organism>
<dbReference type="Proteomes" id="UP000076798">
    <property type="component" value="Unassembled WGS sequence"/>
</dbReference>
<sequence>MCLPGSTIQSSQSRFCAFVSSLGDQALTIHRIADREPRSLQIDLSEAQLKLNDIIALVEWTPGIPHQDEIVKTLDQIQSATEEASKQIQQLDSSLVSSLHRVRTIAELASRRLRNRGESWLNPRQIFCRILGVQALRWWLCDEDPNPEIEAVLEICELEFRVVIARLSMTSRVIEQLETLLRAAQSLLARDQIAIAISLDETLAETWASVRLLAPGRHFKRLRRQAETLKVATDYRERTHRYILLTIQRVHTLSEDVEAVKRMSGEMVNFTRESFSQAFSREATLTSIISGLQTLDARFQGSMIPY</sequence>
<gene>
    <name evidence="1" type="ORF">SISSUDRAFT_1037283</name>
</gene>
<dbReference type="EMBL" id="KV428267">
    <property type="protein sequence ID" value="KZT33102.1"/>
    <property type="molecule type" value="Genomic_DNA"/>
</dbReference>
<name>A0A165YCM7_9AGAM</name>
<evidence type="ECO:0000313" key="1">
    <source>
        <dbReference type="EMBL" id="KZT33102.1"/>
    </source>
</evidence>
<dbReference type="AlphaFoldDB" id="A0A165YCM7"/>
<evidence type="ECO:0000313" key="2">
    <source>
        <dbReference type="Proteomes" id="UP000076798"/>
    </source>
</evidence>